<keyword evidence="9 14" id="KW-0808">Transferase</keyword>
<comment type="caution">
    <text evidence="14">Lacks conserved residue(s) required for the propagation of feature annotation.</text>
</comment>
<feature type="binding site" evidence="15">
    <location>
        <position position="147"/>
    </location>
    <ligand>
        <name>(2R)-3-phosphoglycerate</name>
        <dbReference type="ChEBI" id="CHEBI:58272"/>
    </ligand>
</feature>
<feature type="binding site" evidence="14 15">
    <location>
        <begin position="21"/>
        <end position="23"/>
    </location>
    <ligand>
        <name>substrate</name>
    </ligand>
</feature>
<dbReference type="PANTHER" id="PTHR11406:SF23">
    <property type="entry name" value="PHOSPHOGLYCERATE KINASE 1, CHLOROPLASTIC-RELATED"/>
    <property type="match status" value="1"/>
</dbReference>
<comment type="similarity">
    <text evidence="4 14 17">Belongs to the phosphoglycerate kinase family.</text>
</comment>
<gene>
    <name evidence="14 18" type="primary">pgk</name>
    <name evidence="18" type="ORF">CRV09_02720</name>
</gene>
<dbReference type="GO" id="GO:0004618">
    <property type="term" value="F:phosphoglycerate kinase activity"/>
    <property type="evidence" value="ECO:0007669"/>
    <property type="project" value="UniProtKB-UniRule"/>
</dbReference>
<feature type="binding site" evidence="14">
    <location>
        <position position="36"/>
    </location>
    <ligand>
        <name>substrate</name>
    </ligand>
</feature>
<dbReference type="GO" id="GO:0005524">
    <property type="term" value="F:ATP binding"/>
    <property type="evidence" value="ECO:0007669"/>
    <property type="project" value="UniProtKB-KW"/>
</dbReference>
<dbReference type="GO" id="GO:0043531">
    <property type="term" value="F:ADP binding"/>
    <property type="evidence" value="ECO:0007669"/>
    <property type="project" value="TreeGrafter"/>
</dbReference>
<feature type="binding site" evidence="14 16">
    <location>
        <begin position="340"/>
        <end position="343"/>
    </location>
    <ligand>
        <name>ATP</name>
        <dbReference type="ChEBI" id="CHEBI:30616"/>
    </ligand>
</feature>
<comment type="subunit">
    <text evidence="5 14">Monomer.</text>
</comment>
<dbReference type="UniPathway" id="UPA00109">
    <property type="reaction ID" value="UER00185"/>
</dbReference>
<dbReference type="PIRSF" id="PIRSF000724">
    <property type="entry name" value="Pgk"/>
    <property type="match status" value="1"/>
</dbReference>
<evidence type="ECO:0000256" key="8">
    <source>
        <dbReference type="ARBA" id="ARBA00022490"/>
    </source>
</evidence>
<keyword evidence="12 14" id="KW-0067">ATP-binding</keyword>
<evidence type="ECO:0000256" key="5">
    <source>
        <dbReference type="ARBA" id="ARBA00011245"/>
    </source>
</evidence>
<evidence type="ECO:0000256" key="1">
    <source>
        <dbReference type="ARBA" id="ARBA00000642"/>
    </source>
</evidence>
<keyword evidence="10 14" id="KW-0547">Nucleotide-binding</keyword>
<comment type="subcellular location">
    <subcellularLocation>
        <location evidence="2 14">Cytoplasm</location>
    </subcellularLocation>
</comment>
<dbReference type="EMBL" id="PDKR01000004">
    <property type="protein sequence ID" value="PPI88439.1"/>
    <property type="molecule type" value="Genomic_DNA"/>
</dbReference>
<evidence type="ECO:0000256" key="17">
    <source>
        <dbReference type="RuleBase" id="RU000532"/>
    </source>
</evidence>
<dbReference type="EC" id="2.7.2.3" evidence="6 14"/>
<dbReference type="InterPro" id="IPR001576">
    <property type="entry name" value="Phosphoglycerate_kinase"/>
</dbReference>
<name>A0A2P5T1G4_9GAMM</name>
<dbReference type="GO" id="GO:0006094">
    <property type="term" value="P:gluconeogenesis"/>
    <property type="evidence" value="ECO:0007669"/>
    <property type="project" value="TreeGrafter"/>
</dbReference>
<evidence type="ECO:0000256" key="11">
    <source>
        <dbReference type="ARBA" id="ARBA00022777"/>
    </source>
</evidence>
<feature type="binding site" evidence="14 16">
    <location>
        <position position="314"/>
    </location>
    <ligand>
        <name>ATP</name>
        <dbReference type="ChEBI" id="CHEBI:30616"/>
    </ligand>
</feature>
<dbReference type="Proteomes" id="UP000295937">
    <property type="component" value="Unassembled WGS sequence"/>
</dbReference>
<feature type="binding site" evidence="15">
    <location>
        <position position="114"/>
    </location>
    <ligand>
        <name>(2R)-3-phosphoglycerate</name>
        <dbReference type="ChEBI" id="CHEBI:58272"/>
    </ligand>
</feature>
<feature type="binding site" evidence="14 16">
    <location>
        <position position="198"/>
    </location>
    <ligand>
        <name>ATP</name>
        <dbReference type="ChEBI" id="CHEBI:30616"/>
    </ligand>
</feature>
<evidence type="ECO:0000256" key="15">
    <source>
        <dbReference type="PIRSR" id="PIRSR000724-1"/>
    </source>
</evidence>
<feature type="binding site" evidence="14">
    <location>
        <position position="147"/>
    </location>
    <ligand>
        <name>substrate</name>
    </ligand>
</feature>
<evidence type="ECO:0000256" key="2">
    <source>
        <dbReference type="ARBA" id="ARBA00004496"/>
    </source>
</evidence>
<dbReference type="InterPro" id="IPR036043">
    <property type="entry name" value="Phosphoglycerate_kinase_sf"/>
</dbReference>
<dbReference type="SUPFAM" id="SSF53748">
    <property type="entry name" value="Phosphoglycerate kinase"/>
    <property type="match status" value="1"/>
</dbReference>
<dbReference type="Gene3D" id="3.40.50.1260">
    <property type="entry name" value="Phosphoglycerate kinase, N-terminal domain"/>
    <property type="match status" value="2"/>
</dbReference>
<dbReference type="RefSeq" id="WP_136132630.1">
    <property type="nucleotide sequence ID" value="NZ_PDKR01000004.1"/>
</dbReference>
<feature type="binding site" evidence="14">
    <location>
        <position position="114"/>
    </location>
    <ligand>
        <name>substrate</name>
    </ligand>
</feature>
<evidence type="ECO:0000256" key="3">
    <source>
        <dbReference type="ARBA" id="ARBA00004838"/>
    </source>
</evidence>
<reference evidence="18 19" key="1">
    <citation type="journal article" date="2018" name="Genome Biol. Evol.">
        <title>Cladogenesis and Genomic Streamlining in Extracellular Endosymbionts of Tropical Stink Bugs.</title>
        <authorList>
            <person name="Otero-Bravo A."/>
            <person name="Goffredi S."/>
            <person name="Sabree Z.L."/>
        </authorList>
    </citation>
    <scope>NUCLEOTIDE SEQUENCE [LARGE SCALE GENOMIC DNA]</scope>
    <source>
        <strain evidence="18 19">SoEO</strain>
    </source>
</reference>
<evidence type="ECO:0000256" key="13">
    <source>
        <dbReference type="ARBA" id="ARBA00023152"/>
    </source>
</evidence>
<sequence length="397" mass="44189">MSMIRIDDLDLNNKRVLIRVDFNIPMKEGKIISDTRIIASLPTIKMALRKNAKVMIISHLGRPSEGIYDDKFSLSPIVEYLNNKLSNINVILTKDYLNGISLNPKELVVLENARFNKGEQKNDEVLAKKYAALCDIFIMDAFGVAHRSHASTCGLAKFAKISCIGLLFSKEINTLSKIMTNPTRPLVVILGGSKISTKFNLLKSLSKIADSVIVGGGIANTFLSIDNKIGKSLYEPNFIKSAKMLLDKYNIRLPIDLRTAKEFSENAPEIVKDNTNISDDEFIMDFGDKTIQSFVSLLKNAKTVLWNGPIGVFEFKKFRRGTERIARTIADSNAFSIVGGGDTLAAIDLFNVKDKISYISTGGGAFLKFIECRKLPIISILEKRTKQFNSKFSISKK</sequence>
<dbReference type="InterPro" id="IPR015824">
    <property type="entry name" value="Phosphoglycerate_kinase_N"/>
</dbReference>
<keyword evidence="8 14" id="KW-0963">Cytoplasm</keyword>
<evidence type="ECO:0000256" key="14">
    <source>
        <dbReference type="HAMAP-Rule" id="MF_00145"/>
    </source>
</evidence>
<organism evidence="18 19">
    <name type="scientific">Candidatus Pantoea edessiphila</name>
    <dbReference type="NCBI Taxonomy" id="2044610"/>
    <lineage>
        <taxon>Bacteria</taxon>
        <taxon>Pseudomonadati</taxon>
        <taxon>Pseudomonadota</taxon>
        <taxon>Gammaproteobacteria</taxon>
        <taxon>Enterobacterales</taxon>
        <taxon>Erwiniaceae</taxon>
        <taxon>Pantoea</taxon>
    </lineage>
</organism>
<evidence type="ECO:0000256" key="4">
    <source>
        <dbReference type="ARBA" id="ARBA00008982"/>
    </source>
</evidence>
<dbReference type="FunFam" id="3.40.50.1260:FF:000001">
    <property type="entry name" value="Phosphoglycerate kinase"/>
    <property type="match status" value="1"/>
</dbReference>
<evidence type="ECO:0000256" key="16">
    <source>
        <dbReference type="PIRSR" id="PIRSR000724-2"/>
    </source>
</evidence>
<comment type="pathway">
    <text evidence="3 14">Carbohydrate degradation; glycolysis; pyruvate from D-glyceraldehyde 3-phosphate: step 2/5.</text>
</comment>
<evidence type="ECO:0000313" key="19">
    <source>
        <dbReference type="Proteomes" id="UP000295937"/>
    </source>
</evidence>
<dbReference type="HAMAP" id="MF_00145">
    <property type="entry name" value="Phosphoglyc_kinase"/>
    <property type="match status" value="1"/>
</dbReference>
<dbReference type="GO" id="GO:0005829">
    <property type="term" value="C:cytosol"/>
    <property type="evidence" value="ECO:0007669"/>
    <property type="project" value="TreeGrafter"/>
</dbReference>
<dbReference type="AlphaFoldDB" id="A0A2P5T1G4"/>
<dbReference type="PANTHER" id="PTHR11406">
    <property type="entry name" value="PHOSPHOGLYCERATE KINASE"/>
    <property type="match status" value="1"/>
</dbReference>
<evidence type="ECO:0000256" key="9">
    <source>
        <dbReference type="ARBA" id="ARBA00022679"/>
    </source>
</evidence>
<keyword evidence="11 14" id="KW-0418">Kinase</keyword>
<evidence type="ECO:0000256" key="10">
    <source>
        <dbReference type="ARBA" id="ARBA00022741"/>
    </source>
</evidence>
<comment type="caution">
    <text evidence="18">The sequence shown here is derived from an EMBL/GenBank/DDBJ whole genome shotgun (WGS) entry which is preliminary data.</text>
</comment>
<feature type="binding site" evidence="14 15">
    <location>
        <begin position="59"/>
        <end position="62"/>
    </location>
    <ligand>
        <name>substrate</name>
    </ligand>
</feature>
<evidence type="ECO:0000256" key="7">
    <source>
        <dbReference type="ARBA" id="ARBA00016471"/>
    </source>
</evidence>
<comment type="catalytic activity">
    <reaction evidence="1 14 17">
        <text>(2R)-3-phosphoglycerate + ATP = (2R)-3-phospho-glyceroyl phosphate + ADP</text>
        <dbReference type="Rhea" id="RHEA:14801"/>
        <dbReference type="ChEBI" id="CHEBI:30616"/>
        <dbReference type="ChEBI" id="CHEBI:57604"/>
        <dbReference type="ChEBI" id="CHEBI:58272"/>
        <dbReference type="ChEBI" id="CHEBI:456216"/>
        <dbReference type="EC" id="2.7.2.3"/>
    </reaction>
</comment>
<dbReference type="PRINTS" id="PR00477">
    <property type="entry name" value="PHGLYCKINASE"/>
</dbReference>
<evidence type="ECO:0000256" key="12">
    <source>
        <dbReference type="ARBA" id="ARBA00022840"/>
    </source>
</evidence>
<dbReference type="GO" id="GO:0006096">
    <property type="term" value="P:glycolytic process"/>
    <property type="evidence" value="ECO:0007669"/>
    <property type="project" value="UniProtKB-UniRule"/>
</dbReference>
<evidence type="ECO:0000313" key="18">
    <source>
        <dbReference type="EMBL" id="PPI88439.1"/>
    </source>
</evidence>
<evidence type="ECO:0000256" key="6">
    <source>
        <dbReference type="ARBA" id="ARBA00013061"/>
    </source>
</evidence>
<dbReference type="OrthoDB" id="9808460at2"/>
<accession>A0A2P5T1G4</accession>
<protein>
    <recommendedName>
        <fullName evidence="7 14">Phosphoglycerate kinase</fullName>
        <ecNumber evidence="6 14">2.7.2.3</ecNumber>
    </recommendedName>
</protein>
<keyword evidence="13 14" id="KW-0324">Glycolysis</keyword>
<proteinExistence type="inferred from homology"/>
<dbReference type="FunFam" id="3.40.50.1260:FF:000002">
    <property type="entry name" value="Phosphoglycerate kinase"/>
    <property type="match status" value="1"/>
</dbReference>
<dbReference type="Pfam" id="PF00162">
    <property type="entry name" value="PGK"/>
    <property type="match status" value="1"/>
</dbReference>
<feature type="binding site" evidence="15">
    <location>
        <position position="36"/>
    </location>
    <ligand>
        <name>(2R)-3-phosphoglycerate</name>
        <dbReference type="ChEBI" id="CHEBI:58272"/>
    </ligand>
</feature>